<name>A0A6D2JI09_9BRAS</name>
<feature type="region of interest" description="Disordered" evidence="1">
    <location>
        <begin position="224"/>
        <end position="289"/>
    </location>
</feature>
<reference evidence="3" key="1">
    <citation type="submission" date="2020-01" db="EMBL/GenBank/DDBJ databases">
        <authorList>
            <person name="Mishra B."/>
        </authorList>
    </citation>
    <scope>NUCLEOTIDE SEQUENCE [LARGE SCALE GENOMIC DNA]</scope>
</reference>
<keyword evidence="4" id="KW-1185">Reference proteome</keyword>
<dbReference type="EMBL" id="CACVBM020001213">
    <property type="protein sequence ID" value="CAA7039590.1"/>
    <property type="molecule type" value="Genomic_DNA"/>
</dbReference>
<dbReference type="OrthoDB" id="1024982at2759"/>
<evidence type="ECO:0000313" key="3">
    <source>
        <dbReference type="EMBL" id="CAA7039590.1"/>
    </source>
</evidence>
<keyword evidence="2" id="KW-1133">Transmembrane helix</keyword>
<dbReference type="PANTHER" id="PTHR48161:SF2">
    <property type="entry name" value="ORF122B PROTEIN"/>
    <property type="match status" value="1"/>
</dbReference>
<gene>
    <name evidence="3" type="ORF">MERR_LOCUS26825</name>
</gene>
<keyword evidence="2" id="KW-0472">Membrane</keyword>
<evidence type="ECO:0000313" key="4">
    <source>
        <dbReference type="Proteomes" id="UP000467841"/>
    </source>
</evidence>
<feature type="compositionally biased region" description="Polar residues" evidence="1">
    <location>
        <begin position="276"/>
        <end position="289"/>
    </location>
</feature>
<evidence type="ECO:0000256" key="1">
    <source>
        <dbReference type="SAM" id="MobiDB-lite"/>
    </source>
</evidence>
<protein>
    <submittedName>
        <fullName evidence="3">Uncharacterized protein</fullName>
    </submittedName>
</protein>
<dbReference type="Proteomes" id="UP000467841">
    <property type="component" value="Unassembled WGS sequence"/>
</dbReference>
<dbReference type="AlphaFoldDB" id="A0A6D2JI09"/>
<feature type="compositionally biased region" description="Low complexity" evidence="1">
    <location>
        <begin position="77"/>
        <end position="88"/>
    </location>
</feature>
<sequence length="289" mass="32827">MMELSPRAGELTNLFESRIRNFYANFEVDEIGLFIWLTLNLFLILVLVFVLWILVRALWHFPLAGIHLMVHSSTIASSSSSSSSSNNNNKRRDKRKKKEDLIRNFIVEEVDKYLATHKEALIKEFPGAFPCIETPAFLIKVSTDLIRGTGLPDTADPASMEILHKHVPRARRVLEPYSERDASRAGLPEMRPFGEAKFLSGHQTLQLMRKKALWGKGKRVRCHTPCLPKVPRGRARRSRATTREQIPHRQGDRRRPSQGTSRPTGKTGETREGNPIGSQRIHSTCSPTD</sequence>
<evidence type="ECO:0000256" key="2">
    <source>
        <dbReference type="SAM" id="Phobius"/>
    </source>
</evidence>
<organism evidence="3 4">
    <name type="scientific">Microthlaspi erraticum</name>
    <dbReference type="NCBI Taxonomy" id="1685480"/>
    <lineage>
        <taxon>Eukaryota</taxon>
        <taxon>Viridiplantae</taxon>
        <taxon>Streptophyta</taxon>
        <taxon>Embryophyta</taxon>
        <taxon>Tracheophyta</taxon>
        <taxon>Spermatophyta</taxon>
        <taxon>Magnoliopsida</taxon>
        <taxon>eudicotyledons</taxon>
        <taxon>Gunneridae</taxon>
        <taxon>Pentapetalae</taxon>
        <taxon>rosids</taxon>
        <taxon>malvids</taxon>
        <taxon>Brassicales</taxon>
        <taxon>Brassicaceae</taxon>
        <taxon>Coluteocarpeae</taxon>
        <taxon>Microthlaspi</taxon>
    </lineage>
</organism>
<feature type="transmembrane region" description="Helical" evidence="2">
    <location>
        <begin position="33"/>
        <end position="59"/>
    </location>
</feature>
<feature type="compositionally biased region" description="Basic and acidic residues" evidence="1">
    <location>
        <begin position="241"/>
        <end position="255"/>
    </location>
</feature>
<feature type="region of interest" description="Disordered" evidence="1">
    <location>
        <begin position="76"/>
        <end position="96"/>
    </location>
</feature>
<feature type="compositionally biased region" description="Basic residues" evidence="1">
    <location>
        <begin position="231"/>
        <end position="240"/>
    </location>
</feature>
<comment type="caution">
    <text evidence="3">The sequence shown here is derived from an EMBL/GenBank/DDBJ whole genome shotgun (WGS) entry which is preliminary data.</text>
</comment>
<accession>A0A6D2JI09</accession>
<dbReference type="PANTHER" id="PTHR48161">
    <property type="entry name" value="BNACNNG12870D PROTEIN"/>
    <property type="match status" value="1"/>
</dbReference>
<keyword evidence="2" id="KW-0812">Transmembrane</keyword>
<proteinExistence type="predicted"/>